<dbReference type="OrthoDB" id="10399754at2759"/>
<protein>
    <submittedName>
        <fullName evidence="2">Uncharacterized protein</fullName>
    </submittedName>
</protein>
<reference evidence="2 3" key="1">
    <citation type="submission" date="2020-04" db="EMBL/GenBank/DDBJ databases">
        <title>Perkinsus olseni comparative genomics.</title>
        <authorList>
            <person name="Bogema D.R."/>
        </authorList>
    </citation>
    <scope>NUCLEOTIDE SEQUENCE [LARGE SCALE GENOMIC DNA]</scope>
    <source>
        <strain evidence="2">00978-12</strain>
    </source>
</reference>
<dbReference type="EMBL" id="JABANP010000014">
    <property type="protein sequence ID" value="KAF4696092.1"/>
    <property type="molecule type" value="Genomic_DNA"/>
</dbReference>
<keyword evidence="1" id="KW-0732">Signal</keyword>
<comment type="caution">
    <text evidence="2">The sequence shown here is derived from an EMBL/GenBank/DDBJ whole genome shotgun (WGS) entry which is preliminary data.</text>
</comment>
<dbReference type="Proteomes" id="UP000541610">
    <property type="component" value="Unassembled WGS sequence"/>
</dbReference>
<proteinExistence type="predicted"/>
<organism evidence="2 3">
    <name type="scientific">Perkinsus olseni</name>
    <name type="common">Perkinsus atlanticus</name>
    <dbReference type="NCBI Taxonomy" id="32597"/>
    <lineage>
        <taxon>Eukaryota</taxon>
        <taxon>Sar</taxon>
        <taxon>Alveolata</taxon>
        <taxon>Perkinsozoa</taxon>
        <taxon>Perkinsea</taxon>
        <taxon>Perkinsida</taxon>
        <taxon>Perkinsidae</taxon>
        <taxon>Perkinsus</taxon>
    </lineage>
</organism>
<evidence type="ECO:0000313" key="2">
    <source>
        <dbReference type="EMBL" id="KAF4696092.1"/>
    </source>
</evidence>
<evidence type="ECO:0000256" key="1">
    <source>
        <dbReference type="SAM" id="SignalP"/>
    </source>
</evidence>
<feature type="signal peptide" evidence="1">
    <location>
        <begin position="1"/>
        <end position="23"/>
    </location>
</feature>
<dbReference type="AlphaFoldDB" id="A0A7J6PJE5"/>
<gene>
    <name evidence="2" type="ORF">FOZ60_002321</name>
</gene>
<feature type="chain" id="PRO_5029473222" evidence="1">
    <location>
        <begin position="24"/>
        <end position="185"/>
    </location>
</feature>
<accession>A0A7J6PJE5</accession>
<name>A0A7J6PJE5_PEROL</name>
<sequence length="185" mass="20503">MCAVKSSILWGSSLVFLLGQASLDFKSRRGCNRRNWLKIPPGNYSSEGPLIGNLSGLTMECKRKGNYEGLEMVNFSFETSKGVTPSPFVPIRAFAFNNGVSDSRFYDGMCFLFDTSEYTAEARGVFERVAEEVPELPRDFGINTIAICPSGGSWNVILNRKEQQPVEFRLVKRAGEAEAVEPARA</sequence>
<evidence type="ECO:0000313" key="3">
    <source>
        <dbReference type="Proteomes" id="UP000541610"/>
    </source>
</evidence>